<comment type="caution">
    <text evidence="2">The sequence shown here is derived from an EMBL/GenBank/DDBJ whole genome shotgun (WGS) entry which is preliminary data.</text>
</comment>
<feature type="domain" description="AB hydrolase-1" evidence="1">
    <location>
        <begin position="8"/>
        <end position="227"/>
    </location>
</feature>
<accession>A0A7Z0GLC9</accession>
<evidence type="ECO:0000259" key="1">
    <source>
        <dbReference type="Pfam" id="PF12697"/>
    </source>
</evidence>
<dbReference type="GO" id="GO:0003824">
    <property type="term" value="F:catalytic activity"/>
    <property type="evidence" value="ECO:0007669"/>
    <property type="project" value="UniProtKB-ARBA"/>
</dbReference>
<gene>
    <name evidence="2" type="ORF">HNR09_000677</name>
</gene>
<dbReference type="Pfam" id="PF12697">
    <property type="entry name" value="Abhydrolase_6"/>
    <property type="match status" value="1"/>
</dbReference>
<dbReference type="InterPro" id="IPR000073">
    <property type="entry name" value="AB_hydrolase_1"/>
</dbReference>
<keyword evidence="3" id="KW-1185">Reference proteome</keyword>
<proteinExistence type="predicted"/>
<dbReference type="EMBL" id="JACCFY010000001">
    <property type="protein sequence ID" value="NYJ77266.1"/>
    <property type="molecule type" value="Genomic_DNA"/>
</dbReference>
<dbReference type="InterPro" id="IPR029058">
    <property type="entry name" value="AB_hydrolase_fold"/>
</dbReference>
<dbReference type="InterPro" id="IPR050228">
    <property type="entry name" value="Carboxylesterase_BioH"/>
</dbReference>
<organism evidence="2 3">
    <name type="scientific">Nesterenkonia xinjiangensis</name>
    <dbReference type="NCBI Taxonomy" id="225327"/>
    <lineage>
        <taxon>Bacteria</taxon>
        <taxon>Bacillati</taxon>
        <taxon>Actinomycetota</taxon>
        <taxon>Actinomycetes</taxon>
        <taxon>Micrococcales</taxon>
        <taxon>Micrococcaceae</taxon>
        <taxon>Nesterenkonia</taxon>
    </lineage>
</organism>
<dbReference type="Gene3D" id="3.40.50.1820">
    <property type="entry name" value="alpha/beta hydrolase"/>
    <property type="match status" value="1"/>
</dbReference>
<dbReference type="Proteomes" id="UP000535437">
    <property type="component" value="Unassembled WGS sequence"/>
</dbReference>
<evidence type="ECO:0000313" key="3">
    <source>
        <dbReference type="Proteomes" id="UP000535437"/>
    </source>
</evidence>
<name>A0A7Z0GLC9_9MICC</name>
<dbReference type="PANTHER" id="PTHR43194">
    <property type="entry name" value="HYDROLASE ALPHA/BETA FOLD FAMILY"/>
    <property type="match status" value="1"/>
</dbReference>
<dbReference type="SUPFAM" id="SSF53474">
    <property type="entry name" value="alpha/beta-Hydrolases"/>
    <property type="match status" value="1"/>
</dbReference>
<dbReference type="AlphaFoldDB" id="A0A7Z0GLC9"/>
<dbReference type="PANTHER" id="PTHR43194:SF5">
    <property type="entry name" value="PIMELOYL-[ACYL-CARRIER PROTEIN] METHYL ESTER ESTERASE"/>
    <property type="match status" value="1"/>
</dbReference>
<protein>
    <submittedName>
        <fullName evidence="2">Pimeloyl-ACP methyl ester carboxylesterase</fullName>
    </submittedName>
</protein>
<sequence>MQPSEGPVVFLPGMNCSSRMWEPVIARLEAQGVTRELRSESLTGSSIEDCVDGLLERLPDRFAPAGLSLGGIVAMAMVRTAPWRVSRLCLMATNPCAPTPGQLRSWQALRERLTAGASSRQLQEELLPALLAPDTRDALEAMVLDMADEVGDADLASQLMMQSTRVDERAALAKVSVPTMIVAGGRDALCPVATHREMESLVPGSRLTVLPERGHLLTLEDPQGVVAGVESWLRT</sequence>
<evidence type="ECO:0000313" key="2">
    <source>
        <dbReference type="EMBL" id="NYJ77266.1"/>
    </source>
</evidence>
<reference evidence="2 3" key="1">
    <citation type="submission" date="2020-07" db="EMBL/GenBank/DDBJ databases">
        <title>Sequencing the genomes of 1000 actinobacteria strains.</title>
        <authorList>
            <person name="Klenk H.-P."/>
        </authorList>
    </citation>
    <scope>NUCLEOTIDE SEQUENCE [LARGE SCALE GENOMIC DNA]</scope>
    <source>
        <strain evidence="2 3">DSM 15475</strain>
    </source>
</reference>